<dbReference type="OrthoDB" id="9758822at2"/>
<dbReference type="InterPro" id="IPR038417">
    <property type="entry name" value="Alpga-gal_N_sf"/>
</dbReference>
<feature type="signal peptide" evidence="7">
    <location>
        <begin position="1"/>
        <end position="23"/>
    </location>
</feature>
<dbReference type="CDD" id="cd14791">
    <property type="entry name" value="GH36"/>
    <property type="match status" value="1"/>
</dbReference>
<comment type="catalytic activity">
    <reaction evidence="1 5">
        <text>Hydrolysis of terminal, non-reducing alpha-D-galactose residues in alpha-D-galactosides, including galactose oligosaccharides, galactomannans and galactolipids.</text>
        <dbReference type="EC" id="3.2.1.22"/>
    </reaction>
</comment>
<dbReference type="InterPro" id="IPR002252">
    <property type="entry name" value="Glyco_hydro_36"/>
</dbReference>
<dbReference type="SUPFAM" id="SSF51445">
    <property type="entry name" value="(Trans)glycosidases"/>
    <property type="match status" value="1"/>
</dbReference>
<dbReference type="Pfam" id="PF02065">
    <property type="entry name" value="Melibiase"/>
    <property type="match status" value="1"/>
</dbReference>
<dbReference type="Pfam" id="PF16874">
    <property type="entry name" value="Glyco_hydro_36C"/>
    <property type="match status" value="1"/>
</dbReference>
<feature type="domain" description="Glycosyl hydrolase family 36 N-terminal" evidence="9">
    <location>
        <begin position="62"/>
        <end position="273"/>
    </location>
</feature>
<dbReference type="Gene3D" id="2.70.98.60">
    <property type="entry name" value="alpha-galactosidase from lactobacil brevis"/>
    <property type="match status" value="1"/>
</dbReference>
<dbReference type="InterPro" id="IPR031704">
    <property type="entry name" value="Glyco_hydro_36_N"/>
</dbReference>
<feature type="active site" description="Proton donor" evidence="6">
    <location>
        <position position="538"/>
    </location>
</feature>
<evidence type="ECO:0000313" key="11">
    <source>
        <dbReference type="Proteomes" id="UP000244896"/>
    </source>
</evidence>
<evidence type="ECO:0000259" key="8">
    <source>
        <dbReference type="Pfam" id="PF16874"/>
    </source>
</evidence>
<evidence type="ECO:0000256" key="6">
    <source>
        <dbReference type="PIRSR" id="PIRSR005536-1"/>
    </source>
</evidence>
<dbReference type="GO" id="GO:0004557">
    <property type="term" value="F:alpha-galactosidase activity"/>
    <property type="evidence" value="ECO:0007669"/>
    <property type="project" value="UniProtKB-UniRule"/>
</dbReference>
<keyword evidence="11" id="KW-1185">Reference proteome</keyword>
<evidence type="ECO:0000256" key="4">
    <source>
        <dbReference type="ARBA" id="ARBA00023295"/>
    </source>
</evidence>
<dbReference type="EMBL" id="CP023004">
    <property type="protein sequence ID" value="AWI10252.1"/>
    <property type="molecule type" value="Genomic_DNA"/>
</dbReference>
<dbReference type="EC" id="3.2.1.22" evidence="2 5"/>
<reference evidence="10 11" key="1">
    <citation type="journal article" date="2018" name="Syst. Appl. Microbiol.">
        <title>Ereboglobus luteus gen. nov. sp. nov. from cockroach guts, and new insights into the oxygen relationship of the genera Opitutus and Didymococcus (Verrucomicrobia: Opitutaceae).</title>
        <authorList>
            <person name="Tegtmeier D."/>
            <person name="Belitz A."/>
            <person name="Radek R."/>
            <person name="Heimerl T."/>
            <person name="Brune A."/>
        </authorList>
    </citation>
    <scope>NUCLEOTIDE SEQUENCE [LARGE SCALE GENOMIC DNA]</scope>
    <source>
        <strain evidence="10 11">Ho45</strain>
    </source>
</reference>
<dbReference type="KEGG" id="elut:CKA38_14215"/>
<dbReference type="FunFam" id="3.20.20.70:FF:000118">
    <property type="entry name" value="Alpha-galactosidase"/>
    <property type="match status" value="1"/>
</dbReference>
<dbReference type="AlphaFoldDB" id="A0A2U8E6T4"/>
<dbReference type="InterPro" id="IPR031705">
    <property type="entry name" value="Glyco_hydro_36_C"/>
</dbReference>
<evidence type="ECO:0000259" key="9">
    <source>
        <dbReference type="Pfam" id="PF16875"/>
    </source>
</evidence>
<name>A0A2U8E6T4_9BACT</name>
<dbReference type="PIRSF" id="PIRSF005536">
    <property type="entry name" value="Agal"/>
    <property type="match status" value="1"/>
</dbReference>
<keyword evidence="4 5" id="KW-0326">Glycosidase</keyword>
<protein>
    <recommendedName>
        <fullName evidence="2 5">Alpha-galactosidase</fullName>
        <ecNumber evidence="2 5">3.2.1.22</ecNumber>
    </recommendedName>
</protein>
<dbReference type="PANTHER" id="PTHR43053:SF3">
    <property type="entry name" value="ALPHA-GALACTOSIDASE C-RELATED"/>
    <property type="match status" value="1"/>
</dbReference>
<comment type="similarity">
    <text evidence="5">Belongs to the glycosyl hydrolase.</text>
</comment>
<dbReference type="Proteomes" id="UP000244896">
    <property type="component" value="Chromosome"/>
</dbReference>
<evidence type="ECO:0000256" key="7">
    <source>
        <dbReference type="SAM" id="SignalP"/>
    </source>
</evidence>
<dbReference type="InterPro" id="IPR013780">
    <property type="entry name" value="Glyco_hydro_b"/>
</dbReference>
<dbReference type="PANTHER" id="PTHR43053">
    <property type="entry name" value="GLYCOSIDASE FAMILY 31"/>
    <property type="match status" value="1"/>
</dbReference>
<proteinExistence type="inferred from homology"/>
<dbReference type="Pfam" id="PF16875">
    <property type="entry name" value="Glyco_hydro_36N"/>
    <property type="match status" value="1"/>
</dbReference>
<evidence type="ECO:0000313" key="10">
    <source>
        <dbReference type="EMBL" id="AWI10252.1"/>
    </source>
</evidence>
<dbReference type="Gene3D" id="3.20.20.70">
    <property type="entry name" value="Aldolase class I"/>
    <property type="match status" value="1"/>
</dbReference>
<evidence type="ECO:0000256" key="2">
    <source>
        <dbReference type="ARBA" id="ARBA00012755"/>
    </source>
</evidence>
<dbReference type="InterPro" id="IPR017853">
    <property type="entry name" value="GH"/>
</dbReference>
<dbReference type="PRINTS" id="PR00743">
    <property type="entry name" value="GLHYDRLASE36"/>
</dbReference>
<evidence type="ECO:0000256" key="3">
    <source>
        <dbReference type="ARBA" id="ARBA00022801"/>
    </source>
</evidence>
<keyword evidence="3 5" id="KW-0378">Hydrolase</keyword>
<keyword evidence="7" id="KW-0732">Signal</keyword>
<evidence type="ECO:0000256" key="5">
    <source>
        <dbReference type="PIRNR" id="PIRNR005536"/>
    </source>
</evidence>
<feature type="domain" description="Glycosyl hydrolase family 36 C-terminal" evidence="8">
    <location>
        <begin position="634"/>
        <end position="716"/>
    </location>
</feature>
<feature type="chain" id="PRO_5015961030" description="Alpha-galactosidase" evidence="7">
    <location>
        <begin position="24"/>
        <end position="720"/>
    </location>
</feature>
<dbReference type="InterPro" id="IPR013785">
    <property type="entry name" value="Aldolase_TIM"/>
</dbReference>
<feature type="active site" description="Nucleophile" evidence="6">
    <location>
        <position position="468"/>
    </location>
</feature>
<evidence type="ECO:0000256" key="1">
    <source>
        <dbReference type="ARBA" id="ARBA00001255"/>
    </source>
</evidence>
<dbReference type="Gene3D" id="2.60.40.1180">
    <property type="entry name" value="Golgi alpha-mannosidase II"/>
    <property type="match status" value="1"/>
</dbReference>
<accession>A0A2U8E6T4</accession>
<dbReference type="InterPro" id="IPR050985">
    <property type="entry name" value="Alpha-glycosidase_related"/>
</dbReference>
<sequence>MNKRSVSAALLLLFLAFHISLFSAPARQISIGTGNTELVLLAGKDGRLYQLHYGAASPAGKPRQSASRDDEAYPQYGNGFLHEPALRVTHADGNTSTDLRYVSHTAADDPARAGVTHTRIELADPAYPGFRVALNYRAYAAENIIEQWAEITNNEPGAITLSRYASAALVAKSTAYHLTQIHGAYMREASLAEERLAPGIKILDTKLGVRAHQFRAPNFILSLDGPAREETGRVIGGALAWSGNFQFAFEIDNANRLRALCGINPFASEYILAPGDTFATPALLHTFSTEGRGGMSRNFHRWARAHGIRDGAKPRPVLLNNWEATHCDFDENKLISLFEGAREVGADLFLLDDGWFGNKYPRDNDRAGLGDWEVCRKKLPNGLTHLADAAIARGVAFGIWLEPEMVNPASELFEKHPDWVITQPKRELTYGRNQLILDLTRPEVRAFERSIIDNTLAPNPGITYVKWDCNRYVTQPGSSHLPAGRQSHLLIDYQHHLYDLMRHMAEKYPGVMAMLCSGGSGRVDYGAMRHFHSFWPSDNTDPHQRVFIQWGFSQFFPSNTLSAHVTNMGKKPLKFAIDVALSGAFGIDRDISRWTPAERAQVAAASKLYREHIRPITADGDLYRLASPYDQPRAVLEYVSQDRAAALVFIYNLGEVAYPAIKPLGLDPAKTYRVREINLAPGATSRLKPYAADGATLMRDGFAAPLRRSLESAIIEITAE</sequence>
<organism evidence="10 11">
    <name type="scientific">Ereboglobus luteus</name>
    <dbReference type="NCBI Taxonomy" id="1796921"/>
    <lineage>
        <taxon>Bacteria</taxon>
        <taxon>Pseudomonadati</taxon>
        <taxon>Verrucomicrobiota</taxon>
        <taxon>Opitutia</taxon>
        <taxon>Opitutales</taxon>
        <taxon>Opitutaceae</taxon>
        <taxon>Ereboglobus</taxon>
    </lineage>
</organism>
<dbReference type="GO" id="GO:0016052">
    <property type="term" value="P:carbohydrate catabolic process"/>
    <property type="evidence" value="ECO:0007669"/>
    <property type="project" value="InterPro"/>
</dbReference>
<gene>
    <name evidence="10" type="ORF">CKA38_14215</name>
</gene>
<dbReference type="RefSeq" id="WP_108826156.1">
    <property type="nucleotide sequence ID" value="NZ_CP023004.1"/>
</dbReference>